<keyword evidence="1" id="KW-0812">Transmembrane</keyword>
<reference evidence="2" key="1">
    <citation type="submission" date="2022-09" db="EMBL/GenBank/DDBJ databases">
        <title>Rhodovastum sp. nov. RN2-1 isolated from soil in Seongnam, South Korea.</title>
        <authorList>
            <person name="Le N.T."/>
        </authorList>
    </citation>
    <scope>NUCLEOTIDE SEQUENCE</scope>
    <source>
        <strain evidence="2">RN2-1</strain>
    </source>
</reference>
<dbReference type="Proteomes" id="UP001165679">
    <property type="component" value="Unassembled WGS sequence"/>
</dbReference>
<keyword evidence="3" id="KW-1185">Reference proteome</keyword>
<dbReference type="EMBL" id="JAPDNT010000014">
    <property type="protein sequence ID" value="MCW3475999.1"/>
    <property type="molecule type" value="Genomic_DNA"/>
</dbReference>
<reference evidence="2" key="2">
    <citation type="submission" date="2022-10" db="EMBL/GenBank/DDBJ databases">
        <authorList>
            <person name="Trinh H.N."/>
        </authorList>
    </citation>
    <scope>NUCLEOTIDE SEQUENCE</scope>
    <source>
        <strain evidence="2">RN2-1</strain>
    </source>
</reference>
<evidence type="ECO:0000256" key="1">
    <source>
        <dbReference type="SAM" id="Phobius"/>
    </source>
</evidence>
<feature type="transmembrane region" description="Helical" evidence="1">
    <location>
        <begin position="92"/>
        <end position="109"/>
    </location>
</feature>
<protein>
    <submittedName>
        <fullName evidence="2">Uncharacterized protein</fullName>
    </submittedName>
</protein>
<feature type="transmembrane region" description="Helical" evidence="1">
    <location>
        <begin position="65"/>
        <end position="86"/>
    </location>
</feature>
<dbReference type="AlphaFoldDB" id="A0AA42CF21"/>
<evidence type="ECO:0000313" key="2">
    <source>
        <dbReference type="EMBL" id="MCW3475999.1"/>
    </source>
</evidence>
<accession>A0AA42CF21</accession>
<organism evidence="2 3">
    <name type="scientific">Limobrevibacterium gyesilva</name>
    <dbReference type="NCBI Taxonomy" id="2991712"/>
    <lineage>
        <taxon>Bacteria</taxon>
        <taxon>Pseudomonadati</taxon>
        <taxon>Pseudomonadota</taxon>
        <taxon>Alphaproteobacteria</taxon>
        <taxon>Acetobacterales</taxon>
        <taxon>Acetobacteraceae</taxon>
        <taxon>Limobrevibacterium</taxon>
    </lineage>
</organism>
<feature type="transmembrane region" description="Helical" evidence="1">
    <location>
        <begin position="31"/>
        <end position="53"/>
    </location>
</feature>
<evidence type="ECO:0000313" key="3">
    <source>
        <dbReference type="Proteomes" id="UP001165679"/>
    </source>
</evidence>
<gene>
    <name evidence="2" type="ORF">OL599_15580</name>
</gene>
<dbReference type="RefSeq" id="WP_264714737.1">
    <property type="nucleotide sequence ID" value="NZ_JAPDNT010000014.1"/>
</dbReference>
<proteinExistence type="predicted"/>
<keyword evidence="1" id="KW-0472">Membrane</keyword>
<keyword evidence="1" id="KW-1133">Transmembrane helix</keyword>
<sequence>MDRRDATGLAAVAMWLAVLLAYRHAYIEPRVWGALCAAANPPLACAPRAALLWLQHWGVWGLSGLALGVAAFAGAPVAVAAVAAGAAGVVNYNATWGMLGAALGAWVWIRRARA</sequence>
<name>A0AA42CF21_9PROT</name>
<comment type="caution">
    <text evidence="2">The sequence shown here is derived from an EMBL/GenBank/DDBJ whole genome shotgun (WGS) entry which is preliminary data.</text>
</comment>